<sequence>MTLHEKNEIMLTCNICNKSGKYNIGTMLINVHPNQEPEQQYTGYFRCKNCNTAGQREESSELYMLSIAALLAPDNENIPVQFGEMQLFDGTSPKYATDGEEYLLHLIPSSLGNDFYRIN</sequence>
<evidence type="ECO:0000313" key="1">
    <source>
        <dbReference type="EMBL" id="KOS71702.1"/>
    </source>
</evidence>
<keyword evidence="2" id="KW-1185">Reference proteome</keyword>
<dbReference type="Proteomes" id="UP000050668">
    <property type="component" value="Unassembled WGS sequence"/>
</dbReference>
<dbReference type="EMBL" id="LGRV01000001">
    <property type="protein sequence ID" value="KOS71702.1"/>
    <property type="molecule type" value="Genomic_DNA"/>
</dbReference>
<accession>A0ABR5K5J2</accession>
<evidence type="ECO:0000313" key="2">
    <source>
        <dbReference type="Proteomes" id="UP000050668"/>
    </source>
</evidence>
<proteinExistence type="predicted"/>
<comment type="caution">
    <text evidence="1">The sequence shown here is derived from an EMBL/GenBank/DDBJ whole genome shotgun (WGS) entry which is preliminary data.</text>
</comment>
<organism evidence="1 2">
    <name type="scientific">Lysinibacillus contaminans</name>
    <dbReference type="NCBI Taxonomy" id="1293441"/>
    <lineage>
        <taxon>Bacteria</taxon>
        <taxon>Bacillati</taxon>
        <taxon>Bacillota</taxon>
        <taxon>Bacilli</taxon>
        <taxon>Bacillales</taxon>
        <taxon>Bacillaceae</taxon>
        <taxon>Lysinibacillus</taxon>
    </lineage>
</organism>
<dbReference type="RefSeq" id="WP_053582169.1">
    <property type="nucleotide sequence ID" value="NZ_LGRV01000001.1"/>
</dbReference>
<gene>
    <name evidence="1" type="ORF">AEA09_01580</name>
</gene>
<reference evidence="2" key="1">
    <citation type="submission" date="2015-07" db="EMBL/GenBank/DDBJ databases">
        <title>Fjat-14205 dsm 2895.</title>
        <authorList>
            <person name="Liu B."/>
            <person name="Wang J."/>
            <person name="Zhu Y."/>
            <person name="Liu G."/>
            <person name="Chen Q."/>
            <person name="Chen Z."/>
            <person name="Lan J."/>
            <person name="Che J."/>
            <person name="Ge C."/>
            <person name="Shi H."/>
            <person name="Pan Z."/>
            <person name="Liu X."/>
        </authorList>
    </citation>
    <scope>NUCLEOTIDE SEQUENCE [LARGE SCALE GENOMIC DNA]</scope>
    <source>
        <strain evidence="2">DSM 25560</strain>
    </source>
</reference>
<protein>
    <submittedName>
        <fullName evidence="1">Uncharacterized protein</fullName>
    </submittedName>
</protein>
<name>A0ABR5K5J2_9BACI</name>